<dbReference type="EMBL" id="JAKOGI010000543">
    <property type="protein sequence ID" value="KAJ8433399.1"/>
    <property type="molecule type" value="Genomic_DNA"/>
</dbReference>
<dbReference type="AlphaFoldDB" id="A0A9Q1JYE8"/>
<name>A0A9Q1JYE8_9CARY</name>
<organism evidence="1 2">
    <name type="scientific">Carnegiea gigantea</name>
    <dbReference type="NCBI Taxonomy" id="171969"/>
    <lineage>
        <taxon>Eukaryota</taxon>
        <taxon>Viridiplantae</taxon>
        <taxon>Streptophyta</taxon>
        <taxon>Embryophyta</taxon>
        <taxon>Tracheophyta</taxon>
        <taxon>Spermatophyta</taxon>
        <taxon>Magnoliopsida</taxon>
        <taxon>eudicotyledons</taxon>
        <taxon>Gunneridae</taxon>
        <taxon>Pentapetalae</taxon>
        <taxon>Caryophyllales</taxon>
        <taxon>Cactineae</taxon>
        <taxon>Cactaceae</taxon>
        <taxon>Cactoideae</taxon>
        <taxon>Echinocereeae</taxon>
        <taxon>Carnegiea</taxon>
    </lineage>
</organism>
<reference evidence="1" key="1">
    <citation type="submission" date="2022-04" db="EMBL/GenBank/DDBJ databases">
        <title>Carnegiea gigantea Genome sequencing and assembly v2.</title>
        <authorList>
            <person name="Copetti D."/>
            <person name="Sanderson M.J."/>
            <person name="Burquez A."/>
            <person name="Wojciechowski M.F."/>
        </authorList>
    </citation>
    <scope>NUCLEOTIDE SEQUENCE</scope>
    <source>
        <strain evidence="1">SGP5-SGP5p</strain>
        <tissue evidence="1">Aerial part</tissue>
    </source>
</reference>
<comment type="caution">
    <text evidence="1">The sequence shown here is derived from an EMBL/GenBank/DDBJ whole genome shotgun (WGS) entry which is preliminary data.</text>
</comment>
<proteinExistence type="predicted"/>
<evidence type="ECO:0000313" key="2">
    <source>
        <dbReference type="Proteomes" id="UP001153076"/>
    </source>
</evidence>
<gene>
    <name evidence="1" type="ORF">Cgig2_029586</name>
</gene>
<protein>
    <submittedName>
        <fullName evidence="1">Uncharacterized protein</fullName>
    </submittedName>
</protein>
<accession>A0A9Q1JYE8</accession>
<dbReference type="Proteomes" id="UP001153076">
    <property type="component" value="Unassembled WGS sequence"/>
</dbReference>
<keyword evidence="2" id="KW-1185">Reference proteome</keyword>
<evidence type="ECO:0000313" key="1">
    <source>
        <dbReference type="EMBL" id="KAJ8433399.1"/>
    </source>
</evidence>
<sequence>MGDSDEPNEDISNEDVQFIGAVESRSLLRTRDAQIQNALAVLRIREEDRAQSNHLFTNREHLGVAARSDFKFAMMEYISPEEDANYFIIFDNEDMRRNLHARGFKDNLLSTLFSCVHCNKVVHSNLKVHTKDTKDDGGAWGKVHTSVLYGNRPDFYQKLLHLK</sequence>